<dbReference type="Proteomes" id="UP001234178">
    <property type="component" value="Unassembled WGS sequence"/>
</dbReference>
<sequence>MAGKLNNMVSSKGNRSMDLNSNIRVAHHDTVPATESNINRNSNVAAKLVNVAELELAKKKTEECKTNLLKNGIIHHMCELISKWLFGQLWRKERLKCVSS</sequence>
<organism evidence="1 2">
    <name type="scientific">Daphnia magna</name>
    <dbReference type="NCBI Taxonomy" id="35525"/>
    <lineage>
        <taxon>Eukaryota</taxon>
        <taxon>Metazoa</taxon>
        <taxon>Ecdysozoa</taxon>
        <taxon>Arthropoda</taxon>
        <taxon>Crustacea</taxon>
        <taxon>Branchiopoda</taxon>
        <taxon>Diplostraca</taxon>
        <taxon>Cladocera</taxon>
        <taxon>Anomopoda</taxon>
        <taxon>Daphniidae</taxon>
        <taxon>Daphnia</taxon>
    </lineage>
</organism>
<protein>
    <submittedName>
        <fullName evidence="1">Uncharacterized protein</fullName>
    </submittedName>
</protein>
<keyword evidence="2" id="KW-1185">Reference proteome</keyword>
<accession>A0ABQ9ZII1</accession>
<reference evidence="1 2" key="1">
    <citation type="journal article" date="2023" name="Nucleic Acids Res.">
        <title>The hologenome of Daphnia magna reveals possible DNA methylation and microbiome-mediated evolution of the host genome.</title>
        <authorList>
            <person name="Chaturvedi A."/>
            <person name="Li X."/>
            <person name="Dhandapani V."/>
            <person name="Marshall H."/>
            <person name="Kissane S."/>
            <person name="Cuenca-Cambronero M."/>
            <person name="Asole G."/>
            <person name="Calvet F."/>
            <person name="Ruiz-Romero M."/>
            <person name="Marangio P."/>
            <person name="Guigo R."/>
            <person name="Rago D."/>
            <person name="Mirbahai L."/>
            <person name="Eastwood N."/>
            <person name="Colbourne J.K."/>
            <person name="Zhou J."/>
            <person name="Mallon E."/>
            <person name="Orsini L."/>
        </authorList>
    </citation>
    <scope>NUCLEOTIDE SEQUENCE [LARGE SCALE GENOMIC DNA]</scope>
    <source>
        <strain evidence="1">LRV0_1</strain>
    </source>
</reference>
<evidence type="ECO:0000313" key="2">
    <source>
        <dbReference type="Proteomes" id="UP001234178"/>
    </source>
</evidence>
<proteinExistence type="predicted"/>
<name>A0ABQ9ZII1_9CRUS</name>
<dbReference type="EMBL" id="JAOYFB010000004">
    <property type="protein sequence ID" value="KAK4012503.1"/>
    <property type="molecule type" value="Genomic_DNA"/>
</dbReference>
<evidence type="ECO:0000313" key="1">
    <source>
        <dbReference type="EMBL" id="KAK4012503.1"/>
    </source>
</evidence>
<gene>
    <name evidence="1" type="ORF">OUZ56_024742</name>
</gene>
<comment type="caution">
    <text evidence="1">The sequence shown here is derived from an EMBL/GenBank/DDBJ whole genome shotgun (WGS) entry which is preliminary data.</text>
</comment>